<feature type="signal peptide" evidence="2">
    <location>
        <begin position="1"/>
        <end position="20"/>
    </location>
</feature>
<accession>A0ABQ6FD01</accession>
<evidence type="ECO:0008006" key="5">
    <source>
        <dbReference type="Google" id="ProtNLM"/>
    </source>
</evidence>
<keyword evidence="4" id="KW-1185">Reference proteome</keyword>
<reference evidence="4" key="1">
    <citation type="journal article" date="2019" name="Int. J. Syst. Evol. Microbiol.">
        <title>The Global Catalogue of Microorganisms (GCM) 10K type strain sequencing project: providing services to taxonomists for standard genome sequencing and annotation.</title>
        <authorList>
            <consortium name="The Broad Institute Genomics Platform"/>
            <consortium name="The Broad Institute Genome Sequencing Center for Infectious Disease"/>
            <person name="Wu L."/>
            <person name="Ma J."/>
        </authorList>
    </citation>
    <scope>NUCLEOTIDE SEQUENCE [LARGE SCALE GENOMIC DNA]</scope>
    <source>
        <strain evidence="4">NBRC 102407</strain>
    </source>
</reference>
<evidence type="ECO:0000313" key="4">
    <source>
        <dbReference type="Proteomes" id="UP001157167"/>
    </source>
</evidence>
<evidence type="ECO:0000256" key="1">
    <source>
        <dbReference type="SAM" id="MobiDB-lite"/>
    </source>
</evidence>
<feature type="region of interest" description="Disordered" evidence="1">
    <location>
        <begin position="100"/>
        <end position="216"/>
    </location>
</feature>
<organism evidence="3 4">
    <name type="scientific">Zoogloea oryzae</name>
    <dbReference type="NCBI Taxonomy" id="310767"/>
    <lineage>
        <taxon>Bacteria</taxon>
        <taxon>Pseudomonadati</taxon>
        <taxon>Pseudomonadota</taxon>
        <taxon>Betaproteobacteria</taxon>
        <taxon>Rhodocyclales</taxon>
        <taxon>Zoogloeaceae</taxon>
        <taxon>Zoogloea</taxon>
    </lineage>
</organism>
<comment type="caution">
    <text evidence="3">The sequence shown here is derived from an EMBL/GenBank/DDBJ whole genome shotgun (WGS) entry which is preliminary data.</text>
</comment>
<dbReference type="EMBL" id="BSPX01000049">
    <property type="protein sequence ID" value="GLT23500.1"/>
    <property type="molecule type" value="Genomic_DNA"/>
</dbReference>
<feature type="compositionally biased region" description="Basic and acidic residues" evidence="1">
    <location>
        <begin position="114"/>
        <end position="216"/>
    </location>
</feature>
<evidence type="ECO:0000256" key="2">
    <source>
        <dbReference type="SAM" id="SignalP"/>
    </source>
</evidence>
<feature type="chain" id="PRO_5046181726" description="TolA protein" evidence="2">
    <location>
        <begin position="21"/>
        <end position="216"/>
    </location>
</feature>
<dbReference type="RefSeq" id="WP_284188703.1">
    <property type="nucleotide sequence ID" value="NZ_BSPX01000049.1"/>
</dbReference>
<name>A0ABQ6FD01_9RHOO</name>
<proteinExistence type="predicted"/>
<keyword evidence="2" id="KW-0732">Signal</keyword>
<sequence>MRLPVSAALCALFLAGPALAADEPAPDMARAAALRTEAGTIRDAAEARFSDEEIDCYKRFLVNRCLDQAKERRVLEIRRARQMDLEAGRIELADKNRRYTERKTEEAATAPQKAVERAETEARNRAETEERLRHLSEKDAERIRNEQEAKSRGMREAEERNRHEAAEAKRRADEAEAAARRAEQARGDKADYEERAAKNAEKKAEKAKKAAEQQPK</sequence>
<protein>
    <recommendedName>
        <fullName evidence="5">TolA protein</fullName>
    </recommendedName>
</protein>
<gene>
    <name evidence="3" type="ORF">GCM10007933_29670</name>
</gene>
<dbReference type="Proteomes" id="UP001157167">
    <property type="component" value="Unassembled WGS sequence"/>
</dbReference>
<evidence type="ECO:0000313" key="3">
    <source>
        <dbReference type="EMBL" id="GLT23500.1"/>
    </source>
</evidence>